<evidence type="ECO:0000256" key="1">
    <source>
        <dbReference type="SAM" id="Phobius"/>
    </source>
</evidence>
<proteinExistence type="predicted"/>
<sequence>MSQSNKNTENPDSKKLLLLGIAFIIGYLIFSNWDALKSWLIF</sequence>
<dbReference type="Proteomes" id="UP000290608">
    <property type="component" value="Unassembled WGS sequence"/>
</dbReference>
<keyword evidence="1" id="KW-1133">Transmembrane helix</keyword>
<gene>
    <name evidence="2" type="ORF">DSL99_2326</name>
</gene>
<keyword evidence="1" id="KW-0472">Membrane</keyword>
<protein>
    <submittedName>
        <fullName evidence="2">Uncharacterized protein</fullName>
    </submittedName>
</protein>
<dbReference type="EMBL" id="QOVL01000010">
    <property type="protein sequence ID" value="RXG29091.1"/>
    <property type="molecule type" value="Genomic_DNA"/>
</dbReference>
<feature type="transmembrane region" description="Helical" evidence="1">
    <location>
        <begin position="16"/>
        <end position="33"/>
    </location>
</feature>
<reference evidence="2 3" key="1">
    <citation type="submission" date="2018-07" db="EMBL/GenBank/DDBJ databases">
        <title>Leeuwenhoekiella genomics.</title>
        <authorList>
            <person name="Tahon G."/>
            <person name="Willems A."/>
        </authorList>
    </citation>
    <scope>NUCLEOTIDE SEQUENCE [LARGE SCALE GENOMIC DNA]</scope>
    <source>
        <strain evidence="2 3">LMG 1345</strain>
    </source>
</reference>
<evidence type="ECO:0000313" key="2">
    <source>
        <dbReference type="EMBL" id="RXG29091.1"/>
    </source>
</evidence>
<organism evidence="2 3">
    <name type="scientific">Leeuwenhoekiella marinoflava</name>
    <dbReference type="NCBI Taxonomy" id="988"/>
    <lineage>
        <taxon>Bacteria</taxon>
        <taxon>Pseudomonadati</taxon>
        <taxon>Bacteroidota</taxon>
        <taxon>Flavobacteriia</taxon>
        <taxon>Flavobacteriales</taxon>
        <taxon>Flavobacteriaceae</taxon>
        <taxon>Leeuwenhoekiella</taxon>
    </lineage>
</organism>
<accession>A0A4Q0PKT4</accession>
<evidence type="ECO:0000313" key="3">
    <source>
        <dbReference type="Proteomes" id="UP000290608"/>
    </source>
</evidence>
<dbReference type="STRING" id="1122159.SAMN02745246_02617"/>
<keyword evidence="1" id="KW-0812">Transmembrane</keyword>
<comment type="caution">
    <text evidence="2">The sequence shown here is derived from an EMBL/GenBank/DDBJ whole genome shotgun (WGS) entry which is preliminary data.</text>
</comment>
<dbReference type="AlphaFoldDB" id="A0A4Q0PKT4"/>
<name>A0A4Q0PKT4_9FLAO</name>